<dbReference type="Pfam" id="PF01177">
    <property type="entry name" value="Asp_Glu_race"/>
    <property type="match status" value="1"/>
</dbReference>
<gene>
    <name evidence="3" type="ORF">PQU95_14270</name>
</gene>
<protein>
    <submittedName>
        <fullName evidence="3">Aspartate/glutamate racemase family protein</fullName>
    </submittedName>
</protein>
<dbReference type="Gene3D" id="3.40.50.1860">
    <property type="match status" value="2"/>
</dbReference>
<organism evidence="3 4">
    <name type="scientific">Vogesella aquatica</name>
    <dbReference type="NCBI Taxonomy" id="2984206"/>
    <lineage>
        <taxon>Bacteria</taxon>
        <taxon>Pseudomonadati</taxon>
        <taxon>Pseudomonadota</taxon>
        <taxon>Betaproteobacteria</taxon>
        <taxon>Neisseriales</taxon>
        <taxon>Chromobacteriaceae</taxon>
        <taxon>Vogesella</taxon>
    </lineage>
</organism>
<name>A0ABT5J0L8_9NEIS</name>
<evidence type="ECO:0000256" key="2">
    <source>
        <dbReference type="ARBA" id="ARBA00023235"/>
    </source>
</evidence>
<comment type="similarity">
    <text evidence="1">Belongs to the aspartate/glutamate racemases family.</text>
</comment>
<dbReference type="InterPro" id="IPR001920">
    <property type="entry name" value="Asp/Glu_race"/>
</dbReference>
<dbReference type="PANTHER" id="PTHR21198:SF7">
    <property type="entry name" value="ASPARTATE-GLUTAMATE RACEMASE FAMILY"/>
    <property type="match status" value="1"/>
</dbReference>
<comment type="caution">
    <text evidence="3">The sequence shown here is derived from an EMBL/GenBank/DDBJ whole genome shotgun (WGS) entry which is preliminary data.</text>
</comment>
<keyword evidence="4" id="KW-1185">Reference proteome</keyword>
<dbReference type="NCBIfam" id="TIGR00035">
    <property type="entry name" value="asp_race"/>
    <property type="match status" value="1"/>
</dbReference>
<evidence type="ECO:0000313" key="4">
    <source>
        <dbReference type="Proteomes" id="UP001219956"/>
    </source>
</evidence>
<dbReference type="Proteomes" id="UP001219956">
    <property type="component" value="Unassembled WGS sequence"/>
</dbReference>
<dbReference type="InterPro" id="IPR015942">
    <property type="entry name" value="Asp/Glu/hydantoin_racemase"/>
</dbReference>
<dbReference type="RefSeq" id="WP_272752622.1">
    <property type="nucleotide sequence ID" value="NZ_JAQQLF010000019.1"/>
</dbReference>
<accession>A0ABT5J0L8</accession>
<reference evidence="3 4" key="1">
    <citation type="submission" date="2023-01" db="EMBL/GenBank/DDBJ databases">
        <title>Novel species of the genus Vogesella isolated from rivers.</title>
        <authorList>
            <person name="Lu H."/>
        </authorList>
    </citation>
    <scope>NUCLEOTIDE SEQUENCE [LARGE SCALE GENOMIC DNA]</scope>
    <source>
        <strain evidence="3 4">DC21W</strain>
    </source>
</reference>
<dbReference type="EMBL" id="JAQQLF010000019">
    <property type="protein sequence ID" value="MDC7718374.1"/>
    <property type="molecule type" value="Genomic_DNA"/>
</dbReference>
<sequence>MTQKMLGLLGGMSWESTAHYYAQINRSVRGARGGLHSARLLLHSVDFAPIADMQRRADWAAAAQLLGEAGRGLAAAGAGTLLICTNTMHKVAGQIEEMAGIPLLHIADPTIAALRAAGVERVGLLGTRFTMEDDFYSARLCGAGLQVCVPDTDDRTELHRVIFEELCRGLLYDASRLRLLAMVDALRADGAQAVILGCTEIAMLLGQDDTDMPLFDTTGLHADAAAAWLLG</sequence>
<dbReference type="PANTHER" id="PTHR21198">
    <property type="entry name" value="GLUTAMATE RACEMASE"/>
    <property type="match status" value="1"/>
</dbReference>
<dbReference type="SUPFAM" id="SSF53681">
    <property type="entry name" value="Aspartate/glutamate racemase"/>
    <property type="match status" value="2"/>
</dbReference>
<dbReference type="InterPro" id="IPR004380">
    <property type="entry name" value="Asp_race"/>
</dbReference>
<evidence type="ECO:0000256" key="1">
    <source>
        <dbReference type="ARBA" id="ARBA00007847"/>
    </source>
</evidence>
<proteinExistence type="inferred from homology"/>
<keyword evidence="2" id="KW-0413">Isomerase</keyword>
<evidence type="ECO:0000313" key="3">
    <source>
        <dbReference type="EMBL" id="MDC7718374.1"/>
    </source>
</evidence>